<name>A0ABV1RRP0_9BACT</name>
<evidence type="ECO:0000313" key="2">
    <source>
        <dbReference type="EMBL" id="MER2996717.1"/>
    </source>
</evidence>
<feature type="chain" id="PRO_5045492979" evidence="1">
    <location>
        <begin position="20"/>
        <end position="167"/>
    </location>
</feature>
<organism evidence="2 3">
    <name type="scientific">Pontibacter populi</name>
    <dbReference type="NCBI Taxonomy" id="890055"/>
    <lineage>
        <taxon>Bacteria</taxon>
        <taxon>Pseudomonadati</taxon>
        <taxon>Bacteroidota</taxon>
        <taxon>Cytophagia</taxon>
        <taxon>Cytophagales</taxon>
        <taxon>Hymenobacteraceae</taxon>
        <taxon>Pontibacter</taxon>
    </lineage>
</organism>
<keyword evidence="1" id="KW-0732">Signal</keyword>
<evidence type="ECO:0000313" key="3">
    <source>
        <dbReference type="Proteomes" id="UP001476807"/>
    </source>
</evidence>
<feature type="signal peptide" evidence="1">
    <location>
        <begin position="1"/>
        <end position="19"/>
    </location>
</feature>
<sequence length="167" mass="19713">MKQSILLLLAFLLAYTASAQSLRFNKLIKFQAKNQEYIQNKLIRNGWSFNEDKKPTTDMLGKVVWSYKPIGINANAWLVLYYSDTTPNRILYNTTDLKQIKKIRKRLQRKMSIIDSGRNSADYVDSYTDYADDNYVIRFFSYIQPDYFGIKIFDKKDYLLAKSNNRL</sequence>
<evidence type="ECO:0000256" key="1">
    <source>
        <dbReference type="SAM" id="SignalP"/>
    </source>
</evidence>
<keyword evidence="3" id="KW-1185">Reference proteome</keyword>
<comment type="caution">
    <text evidence="2">The sequence shown here is derived from an EMBL/GenBank/DDBJ whole genome shotgun (WGS) entry which is preliminary data.</text>
</comment>
<protein>
    <submittedName>
        <fullName evidence="2">Uncharacterized protein</fullName>
    </submittedName>
</protein>
<proteinExistence type="predicted"/>
<gene>
    <name evidence="2" type="ORF">ABS362_04120</name>
</gene>
<dbReference type="RefSeq" id="WP_350411037.1">
    <property type="nucleotide sequence ID" value="NZ_JBEOKT010000003.1"/>
</dbReference>
<dbReference type="Proteomes" id="UP001476807">
    <property type="component" value="Unassembled WGS sequence"/>
</dbReference>
<accession>A0ABV1RRP0</accession>
<reference evidence="2 3" key="1">
    <citation type="submission" date="2024-06" db="EMBL/GenBank/DDBJ databases">
        <title>Pontibacter populi HYL7-15.</title>
        <authorList>
            <person name="Kim M.K."/>
        </authorList>
    </citation>
    <scope>NUCLEOTIDE SEQUENCE [LARGE SCALE GENOMIC DNA]</scope>
    <source>
        <strain evidence="2 3">HYL7-15</strain>
    </source>
</reference>
<dbReference type="EMBL" id="JBEOKT010000003">
    <property type="protein sequence ID" value="MER2996717.1"/>
    <property type="molecule type" value="Genomic_DNA"/>
</dbReference>